<dbReference type="AlphaFoldDB" id="A0A0D3HYE8"/>
<protein>
    <submittedName>
        <fullName evidence="1">Uncharacterized protein</fullName>
    </submittedName>
</protein>
<reference evidence="1" key="2">
    <citation type="submission" date="2024-10" db="UniProtKB">
        <authorList>
            <consortium name="EnsemblProtists"/>
        </authorList>
    </citation>
    <scope>IDENTIFICATION</scope>
</reference>
<proteinExistence type="predicted"/>
<dbReference type="GeneID" id="17250226"/>
<organism evidence="1 2">
    <name type="scientific">Emiliania huxleyi (strain CCMP1516)</name>
    <dbReference type="NCBI Taxonomy" id="280463"/>
    <lineage>
        <taxon>Eukaryota</taxon>
        <taxon>Haptista</taxon>
        <taxon>Haptophyta</taxon>
        <taxon>Prymnesiophyceae</taxon>
        <taxon>Isochrysidales</taxon>
        <taxon>Noelaerhabdaceae</taxon>
        <taxon>Emiliania</taxon>
    </lineage>
</organism>
<evidence type="ECO:0000313" key="1">
    <source>
        <dbReference type="EnsemblProtists" id="EOD04033"/>
    </source>
</evidence>
<keyword evidence="2" id="KW-1185">Reference proteome</keyword>
<evidence type="ECO:0000313" key="2">
    <source>
        <dbReference type="Proteomes" id="UP000013827"/>
    </source>
</evidence>
<dbReference type="EnsemblProtists" id="EOD04033">
    <property type="protein sequence ID" value="EOD04033"/>
    <property type="gene ID" value="EMIHUDRAFT_107888"/>
</dbReference>
<dbReference type="RefSeq" id="XP_005756462.1">
    <property type="nucleotide sequence ID" value="XM_005756405.1"/>
</dbReference>
<dbReference type="KEGG" id="ehx:EMIHUDRAFT_107888"/>
<dbReference type="Proteomes" id="UP000013827">
    <property type="component" value="Unassembled WGS sequence"/>
</dbReference>
<sequence length="340" mass="37313">MPSRWWEEPFGHRSDAHQEILMLDENELHERFPWTASLVFNTEMKKGGFSEKHVPSDSYLVGSKKTKGVPVEHRWVVGNEQGEILPAFLLCKLQAIESGKAFGPHGIRTDEEQRSRMYAMLRKGQHMGVLKGGCREAREARPKKKKQKAATNTAAAAAAVHASDAPGWCSHPEHAHLVGVMSDALDGKYGAPRSAFVIEERLDRFPGLGLPGGARHDSLLEVSGHKLLDQEPALRWKAAAASDTTAAGSTDDEVILCGDDGDDAELPDAIYMQDGRALGAKYEHAKHGMRLEAWWGHVVERQATDWVECVLLLGADQQVCTAKCLPAMKAAGIVVMRRAT</sequence>
<reference evidence="2" key="1">
    <citation type="journal article" date="2013" name="Nature">
        <title>Pan genome of the phytoplankton Emiliania underpins its global distribution.</title>
        <authorList>
            <person name="Read B.A."/>
            <person name="Kegel J."/>
            <person name="Klute M.J."/>
            <person name="Kuo A."/>
            <person name="Lefebvre S.C."/>
            <person name="Maumus F."/>
            <person name="Mayer C."/>
            <person name="Miller J."/>
            <person name="Monier A."/>
            <person name="Salamov A."/>
            <person name="Young J."/>
            <person name="Aguilar M."/>
            <person name="Claverie J.M."/>
            <person name="Frickenhaus S."/>
            <person name="Gonzalez K."/>
            <person name="Herman E.K."/>
            <person name="Lin Y.C."/>
            <person name="Napier J."/>
            <person name="Ogata H."/>
            <person name="Sarno A.F."/>
            <person name="Shmutz J."/>
            <person name="Schroeder D."/>
            <person name="de Vargas C."/>
            <person name="Verret F."/>
            <person name="von Dassow P."/>
            <person name="Valentin K."/>
            <person name="Van de Peer Y."/>
            <person name="Wheeler G."/>
            <person name="Dacks J.B."/>
            <person name="Delwiche C.F."/>
            <person name="Dyhrman S.T."/>
            <person name="Glockner G."/>
            <person name="John U."/>
            <person name="Richards T."/>
            <person name="Worden A.Z."/>
            <person name="Zhang X."/>
            <person name="Grigoriev I.V."/>
            <person name="Allen A.E."/>
            <person name="Bidle K."/>
            <person name="Borodovsky M."/>
            <person name="Bowler C."/>
            <person name="Brownlee C."/>
            <person name="Cock J.M."/>
            <person name="Elias M."/>
            <person name="Gladyshev V.N."/>
            <person name="Groth M."/>
            <person name="Guda C."/>
            <person name="Hadaegh A."/>
            <person name="Iglesias-Rodriguez M.D."/>
            <person name="Jenkins J."/>
            <person name="Jones B.M."/>
            <person name="Lawson T."/>
            <person name="Leese F."/>
            <person name="Lindquist E."/>
            <person name="Lobanov A."/>
            <person name="Lomsadze A."/>
            <person name="Malik S.B."/>
            <person name="Marsh M.E."/>
            <person name="Mackinder L."/>
            <person name="Mock T."/>
            <person name="Mueller-Roeber B."/>
            <person name="Pagarete A."/>
            <person name="Parker M."/>
            <person name="Probert I."/>
            <person name="Quesneville H."/>
            <person name="Raines C."/>
            <person name="Rensing S.A."/>
            <person name="Riano-Pachon D.M."/>
            <person name="Richier S."/>
            <person name="Rokitta S."/>
            <person name="Shiraiwa Y."/>
            <person name="Soanes D.M."/>
            <person name="van der Giezen M."/>
            <person name="Wahlund T.M."/>
            <person name="Williams B."/>
            <person name="Wilson W."/>
            <person name="Wolfe G."/>
            <person name="Wurch L.L."/>
        </authorList>
    </citation>
    <scope>NUCLEOTIDE SEQUENCE</scope>
</reference>
<dbReference type="HOGENOM" id="CLU_817445_0_0_1"/>
<name>A0A0D3HYE8_EMIH1</name>
<dbReference type="PaxDb" id="2903-EOD04033"/>
<accession>A0A0D3HYE8</accession>